<keyword evidence="9" id="KW-1185">Reference proteome</keyword>
<dbReference type="InterPro" id="IPR024687">
    <property type="entry name" value="MMS19_C"/>
</dbReference>
<sequence length="1043" mass="114007">MFSLDAPLQPAIDGFVDPENGEQQHTTHLNNVVMQIHRNTSIQELIQLLGPHLTHVQDKRRARGTLLLAEVLTRLPDLKLNGETTHLLLIFFVERLKDPPSVPSCLKALIALLTLHARVVETADAWMVAQSVLSLSIPNMGQALRKQCFELVQHIVRVSGSAWQSESKVIMEGFLTAMEGEKDPRNLLLCLNLASELLTTFPSDADLIQSFFNVTSCYFPITFKPPPNDPYGITSEQLVMALRSVFVARDTMAKYVFPMVLDKLSRTTVPAMTIDMLDTIGYCITRYPLNRLLSHFQPVAAALYHHIVHGENQAIIAAATTTLRTVARAVAPPSKLPGMQALAWSKFVVFIVEKAMDDLRNNAMDSMVSLRAATVLTSVAGESAAGFAYVLETSLSFLLQQCQDERATDAAFACVVALLDCIDTDVVHTTPPLQPAYVTAIQTTFIQGLDRAPHRAQRLCLQGLAKLVLRPPTSLLDDASVHTLLDLWSRIVLTNASGDVRQESKNALQATAMKSPALAEHVLSRCLPQLMAVVQAPHPCELSNRPVHDLLRDVLDVVGALAMETSIFMAILLPLCRLALGSGQNPHEYSQDIMAAVATIVRANSSKAACMDYCVIAQADRPLEASAVQLLVESLVGHVRHGTFTMAQVEPFLNATAEVSGLVMQFASQAAQEALLGYILSLFLSSDISPLRPDATLAQLQLVPLLASVLYASGAALPVIQPQLSTLLPRLFNLAQRRFPEASPTAAAATTGAMKSIAALLNAMPDDELFQRYMVYLTSPSSTSLLASSDDISGPTIASILQDTSLPHDVRLSALRIYLYGSKAIILRAHTTYVPMMVSFVWSLLASDVRLDVAQDFHILLDDVPDCLNLASHATISPVHRQRTFTMVFPLVSSSSSTTVTMEQRVATLLVVAHTPQAILLPYLRDLVPWVVDALTHHEAPYAALLSHPALTTFKMCLREDPGLVQAYFPSVFPGLLWQSQHSPAVKDRLAALECLGSLASTKYELIHPYKDSVIKALLGPLDDRKRAVRQAAVKVRNTWSIL</sequence>
<evidence type="ECO:0000313" key="9">
    <source>
        <dbReference type="Proteomes" id="UP000481153"/>
    </source>
</evidence>
<protein>
    <recommendedName>
        <fullName evidence="5">MMS19 nucleotide excision repair protein</fullName>
    </recommendedName>
</protein>
<keyword evidence="5" id="KW-0234">DNA repair</keyword>
<comment type="caution">
    <text evidence="8">The sequence shown here is derived from an EMBL/GenBank/DDBJ whole genome shotgun (WGS) entry which is preliminary data.</text>
</comment>
<dbReference type="GO" id="GO:0051604">
    <property type="term" value="P:protein maturation"/>
    <property type="evidence" value="ECO:0007669"/>
    <property type="project" value="UniProtKB-UniRule"/>
</dbReference>
<evidence type="ECO:0000256" key="5">
    <source>
        <dbReference type="RuleBase" id="RU367072"/>
    </source>
</evidence>
<keyword evidence="3" id="KW-0677">Repeat</keyword>
<organism evidence="8 9">
    <name type="scientific">Aphanomyces euteiches</name>
    <dbReference type="NCBI Taxonomy" id="100861"/>
    <lineage>
        <taxon>Eukaryota</taxon>
        <taxon>Sar</taxon>
        <taxon>Stramenopiles</taxon>
        <taxon>Oomycota</taxon>
        <taxon>Saprolegniomycetes</taxon>
        <taxon>Saprolegniales</taxon>
        <taxon>Verrucalvaceae</taxon>
        <taxon>Aphanomyces</taxon>
    </lineage>
</organism>
<keyword evidence="5" id="KW-0227">DNA damage</keyword>
<dbReference type="GO" id="GO:0006281">
    <property type="term" value="P:DNA repair"/>
    <property type="evidence" value="ECO:0007669"/>
    <property type="project" value="UniProtKB-UniRule"/>
</dbReference>
<dbReference type="Gene3D" id="1.25.10.10">
    <property type="entry name" value="Leucine-rich Repeat Variant"/>
    <property type="match status" value="2"/>
</dbReference>
<dbReference type="InterPro" id="IPR029240">
    <property type="entry name" value="MMS19_N"/>
</dbReference>
<feature type="domain" description="MMS19 N-terminal" evidence="7">
    <location>
        <begin position="46"/>
        <end position="309"/>
    </location>
</feature>
<proteinExistence type="inferred from homology"/>
<comment type="similarity">
    <text evidence="2 5">Belongs to the MET18/MMS19 family.</text>
</comment>
<name>A0A6G0WMQ1_9STRA</name>
<evidence type="ECO:0000256" key="1">
    <source>
        <dbReference type="ARBA" id="ARBA00004123"/>
    </source>
</evidence>
<evidence type="ECO:0000256" key="2">
    <source>
        <dbReference type="ARBA" id="ARBA00009340"/>
    </source>
</evidence>
<dbReference type="EMBL" id="VJMJ01000175">
    <property type="protein sequence ID" value="KAF0728627.1"/>
    <property type="molecule type" value="Genomic_DNA"/>
</dbReference>
<dbReference type="Pfam" id="PF12460">
    <property type="entry name" value="MMS19_C"/>
    <property type="match status" value="1"/>
</dbReference>
<reference evidence="8 9" key="1">
    <citation type="submission" date="2019-07" db="EMBL/GenBank/DDBJ databases">
        <title>Genomics analysis of Aphanomyces spp. identifies a new class of oomycete effector associated with host adaptation.</title>
        <authorList>
            <person name="Gaulin E."/>
        </authorList>
    </citation>
    <scope>NUCLEOTIDE SEQUENCE [LARGE SCALE GENOMIC DNA]</scope>
    <source>
        <strain evidence="8 9">ATCC 201684</strain>
    </source>
</reference>
<keyword evidence="4 5" id="KW-0539">Nucleus</keyword>
<dbReference type="InterPro" id="IPR016024">
    <property type="entry name" value="ARM-type_fold"/>
</dbReference>
<evidence type="ECO:0000313" key="8">
    <source>
        <dbReference type="EMBL" id="KAF0728627.1"/>
    </source>
</evidence>
<dbReference type="GO" id="GO:0005634">
    <property type="term" value="C:nucleus"/>
    <property type="evidence" value="ECO:0007669"/>
    <property type="project" value="UniProtKB-SubCell"/>
</dbReference>
<dbReference type="GO" id="GO:0097361">
    <property type="term" value="C:cytosolic [4Fe-4S] assembly targeting complex"/>
    <property type="evidence" value="ECO:0007669"/>
    <property type="project" value="UniProtKB-UniRule"/>
</dbReference>
<accession>A0A6G0WMQ1</accession>
<dbReference type="Proteomes" id="UP000481153">
    <property type="component" value="Unassembled WGS sequence"/>
</dbReference>
<evidence type="ECO:0000256" key="3">
    <source>
        <dbReference type="ARBA" id="ARBA00022737"/>
    </source>
</evidence>
<comment type="subcellular location">
    <subcellularLocation>
        <location evidence="1 5">Nucleus</location>
    </subcellularLocation>
</comment>
<dbReference type="InterPro" id="IPR039920">
    <property type="entry name" value="MMS19"/>
</dbReference>
<evidence type="ECO:0000259" key="7">
    <source>
        <dbReference type="Pfam" id="PF14500"/>
    </source>
</evidence>
<dbReference type="InterPro" id="IPR011989">
    <property type="entry name" value="ARM-like"/>
</dbReference>
<dbReference type="VEuPathDB" id="FungiDB:AeMF1_008109"/>
<dbReference type="SUPFAM" id="SSF48371">
    <property type="entry name" value="ARM repeat"/>
    <property type="match status" value="2"/>
</dbReference>
<evidence type="ECO:0000256" key="4">
    <source>
        <dbReference type="ARBA" id="ARBA00023242"/>
    </source>
</evidence>
<dbReference type="AlphaFoldDB" id="A0A6G0WMQ1"/>
<evidence type="ECO:0000259" key="6">
    <source>
        <dbReference type="Pfam" id="PF12460"/>
    </source>
</evidence>
<feature type="domain" description="MMS19 C-terminal" evidence="6">
    <location>
        <begin position="554"/>
        <end position="1000"/>
    </location>
</feature>
<gene>
    <name evidence="8" type="ORF">Ae201684_013586</name>
</gene>
<comment type="function">
    <text evidence="5">Key component of the cytosolic iron-sulfur protein assembly (CIA) complex, a multiprotein complex that mediates the incorporation of iron-sulfur cluster into apoproteins specifically involved in DNA metabolism and genomic integrity. In the CIA complex, MMS19 acts as an adapter between early-acting CIA components and a subset of cellular target iron-sulfur proteins.</text>
</comment>
<dbReference type="Pfam" id="PF14500">
    <property type="entry name" value="MMS19_N"/>
    <property type="match status" value="1"/>
</dbReference>
<dbReference type="PANTHER" id="PTHR12891">
    <property type="entry name" value="DNA REPAIR/TRANSCRIPTION PROTEIN MET18/MMS19"/>
    <property type="match status" value="1"/>
</dbReference>
<dbReference type="PANTHER" id="PTHR12891:SF0">
    <property type="entry name" value="MMS19 NUCLEOTIDE EXCISION REPAIR PROTEIN HOMOLOG"/>
    <property type="match status" value="1"/>
</dbReference>
<dbReference type="GO" id="GO:0016226">
    <property type="term" value="P:iron-sulfur cluster assembly"/>
    <property type="evidence" value="ECO:0007669"/>
    <property type="project" value="UniProtKB-UniRule"/>
</dbReference>